<evidence type="ECO:0000256" key="1">
    <source>
        <dbReference type="SAM" id="SignalP"/>
    </source>
</evidence>
<dbReference type="KEGG" id="bmei:Spa11_10620"/>
<gene>
    <name evidence="2" type="ORF">Spa11_10620</name>
</gene>
<dbReference type="InterPro" id="IPR018247">
    <property type="entry name" value="EF_Hand_1_Ca_BS"/>
</dbReference>
<evidence type="ECO:0000313" key="3">
    <source>
        <dbReference type="Proteomes" id="UP000316426"/>
    </source>
</evidence>
<dbReference type="EMBL" id="CP036349">
    <property type="protein sequence ID" value="QDV72878.1"/>
    <property type="molecule type" value="Genomic_DNA"/>
</dbReference>
<reference evidence="2 3" key="1">
    <citation type="submission" date="2019-02" db="EMBL/GenBank/DDBJ databases">
        <title>Deep-cultivation of Planctomycetes and their phenomic and genomic characterization uncovers novel biology.</title>
        <authorList>
            <person name="Wiegand S."/>
            <person name="Jogler M."/>
            <person name="Boedeker C."/>
            <person name="Pinto D."/>
            <person name="Vollmers J."/>
            <person name="Rivas-Marin E."/>
            <person name="Kohn T."/>
            <person name="Peeters S.H."/>
            <person name="Heuer A."/>
            <person name="Rast P."/>
            <person name="Oberbeckmann S."/>
            <person name="Bunk B."/>
            <person name="Jeske O."/>
            <person name="Meyerdierks A."/>
            <person name="Storesund J.E."/>
            <person name="Kallscheuer N."/>
            <person name="Luecker S."/>
            <person name="Lage O.M."/>
            <person name="Pohl T."/>
            <person name="Merkel B.J."/>
            <person name="Hornburger P."/>
            <person name="Mueller R.-W."/>
            <person name="Bruemmer F."/>
            <person name="Labrenz M."/>
            <person name="Spormann A.M."/>
            <person name="Op den Camp H."/>
            <person name="Overmann J."/>
            <person name="Amann R."/>
            <person name="Jetten M.S.M."/>
            <person name="Mascher T."/>
            <person name="Medema M.H."/>
            <person name="Devos D.P."/>
            <person name="Kaster A.-K."/>
            <person name="Ovreas L."/>
            <person name="Rohde M."/>
            <person name="Galperin M.Y."/>
            <person name="Jogler C."/>
        </authorList>
    </citation>
    <scope>NUCLEOTIDE SEQUENCE [LARGE SCALE GENOMIC DNA]</scope>
    <source>
        <strain evidence="2 3">Spa11</strain>
    </source>
</reference>
<evidence type="ECO:0008006" key="4">
    <source>
        <dbReference type="Google" id="ProtNLM"/>
    </source>
</evidence>
<sequence length="313" mass="33664" precursor="true">MRSFSLGVWFIAMTGLFAAPAAAVVIDDFDEGPYSLTLANRVYGNDQTQSGLHPASTIGGTRSLLNPWAFYPGEVTPPMPTQLGVDAELGAFYALTYPGSYNYFSLEWGSDNSPLNADLAADGADRFRVRLSDEIATRDQTLYLTLQVESVVDNVSRFAQRSIGVQRFLTIPAGGVFEMPFDAFTQTPGFFENVQSVKLAASRYQGNFSIDVIETAAAPSAGDLNRDGLVDEDDLAYLHDSYHGIRTSGNVVGGFTYHTADANTDGYIDAADYTFWRDAFDAQPSTLATPEPSAVALAAIGAGLLTGLRPSRS</sequence>
<dbReference type="GO" id="GO:0000272">
    <property type="term" value="P:polysaccharide catabolic process"/>
    <property type="evidence" value="ECO:0007669"/>
    <property type="project" value="InterPro"/>
</dbReference>
<name>A0A518K514_9BACT</name>
<dbReference type="AlphaFoldDB" id="A0A518K514"/>
<dbReference type="Gene3D" id="1.10.1330.10">
    <property type="entry name" value="Dockerin domain"/>
    <property type="match status" value="1"/>
</dbReference>
<dbReference type="PROSITE" id="PS00018">
    <property type="entry name" value="EF_HAND_1"/>
    <property type="match status" value="2"/>
</dbReference>
<keyword evidence="1" id="KW-0732">Signal</keyword>
<evidence type="ECO:0000313" key="2">
    <source>
        <dbReference type="EMBL" id="QDV72878.1"/>
    </source>
</evidence>
<dbReference type="SUPFAM" id="SSF63446">
    <property type="entry name" value="Type I dockerin domain"/>
    <property type="match status" value="1"/>
</dbReference>
<keyword evidence="3" id="KW-1185">Reference proteome</keyword>
<feature type="signal peptide" evidence="1">
    <location>
        <begin position="1"/>
        <end position="23"/>
    </location>
</feature>
<dbReference type="RefSeq" id="WP_145108905.1">
    <property type="nucleotide sequence ID" value="NZ_CP036349.1"/>
</dbReference>
<organism evidence="2 3">
    <name type="scientific">Botrimarina mediterranea</name>
    <dbReference type="NCBI Taxonomy" id="2528022"/>
    <lineage>
        <taxon>Bacteria</taxon>
        <taxon>Pseudomonadati</taxon>
        <taxon>Planctomycetota</taxon>
        <taxon>Planctomycetia</taxon>
        <taxon>Pirellulales</taxon>
        <taxon>Lacipirellulaceae</taxon>
        <taxon>Botrimarina</taxon>
    </lineage>
</organism>
<proteinExistence type="predicted"/>
<dbReference type="InterPro" id="IPR036439">
    <property type="entry name" value="Dockerin_dom_sf"/>
</dbReference>
<dbReference type="Proteomes" id="UP000316426">
    <property type="component" value="Chromosome"/>
</dbReference>
<protein>
    <recommendedName>
        <fullName evidence="4">PEP-CTERM protein-sorting domain-containing protein</fullName>
    </recommendedName>
</protein>
<feature type="chain" id="PRO_5021728987" description="PEP-CTERM protein-sorting domain-containing protein" evidence="1">
    <location>
        <begin position="24"/>
        <end position="313"/>
    </location>
</feature>
<accession>A0A518K514</accession>